<protein>
    <submittedName>
        <fullName evidence="1">Uncharacterized protein</fullName>
    </submittedName>
</protein>
<organism evidence="1 2">
    <name type="scientific">Planktothrix serta PCC 8927</name>
    <dbReference type="NCBI Taxonomy" id="671068"/>
    <lineage>
        <taxon>Bacteria</taxon>
        <taxon>Bacillati</taxon>
        <taxon>Cyanobacteriota</taxon>
        <taxon>Cyanophyceae</taxon>
        <taxon>Oscillatoriophycideae</taxon>
        <taxon>Oscillatoriales</taxon>
        <taxon>Microcoleaceae</taxon>
        <taxon>Planktothrix</taxon>
    </lineage>
</organism>
<proteinExistence type="predicted"/>
<dbReference type="EMBL" id="CZCU02000150">
    <property type="protein sequence ID" value="VXD22151.1"/>
    <property type="molecule type" value="Genomic_DNA"/>
</dbReference>
<accession>A0A7Z9E422</accession>
<reference evidence="1" key="1">
    <citation type="submission" date="2019-10" db="EMBL/GenBank/DDBJ databases">
        <authorList>
            <consortium name="Genoscope - CEA"/>
            <person name="William W."/>
        </authorList>
    </citation>
    <scope>NUCLEOTIDE SEQUENCE [LARGE SCALE GENOMIC DNA]</scope>
    <source>
        <strain evidence="1">BBR_PRJEB10992</strain>
    </source>
</reference>
<keyword evidence="2" id="KW-1185">Reference proteome</keyword>
<gene>
    <name evidence="1" type="ORF">PL8927_730024</name>
</gene>
<dbReference type="Proteomes" id="UP000184550">
    <property type="component" value="Unassembled WGS sequence"/>
</dbReference>
<evidence type="ECO:0000313" key="1">
    <source>
        <dbReference type="EMBL" id="VXD22151.1"/>
    </source>
</evidence>
<evidence type="ECO:0000313" key="2">
    <source>
        <dbReference type="Proteomes" id="UP000184550"/>
    </source>
</evidence>
<sequence length="39" mass="4649">MGAKTFVYERQVEYWTSRQIEEFFLNAGFNIIVYLAEQG</sequence>
<comment type="caution">
    <text evidence="1">The sequence shown here is derived from an EMBL/GenBank/DDBJ whole genome shotgun (WGS) entry which is preliminary data.</text>
</comment>
<name>A0A7Z9E422_9CYAN</name>
<dbReference type="AlphaFoldDB" id="A0A7Z9E422"/>